<sequence length="308" mass="32328">MLNDTGPVGGDPVSRRRLSFVTAADVAAPRRRGWRSFLAIPQGGFGVALLLLLLLLVVIGPFVAPDSPNEISDQPILGPSAEHWLGTDAYGRDILSRVLHGGASVILLPLLAVSAAMVVATLVGLVSGYLGGKVDSVVTWVINIALAIPSYLAVLVVVAAFGGGGAVVVTAVAVVYAPYITRVIRSSTQAVAPREFVLAARARGESLGWILFREITPNIGPTLLVEIALRFTYAIMFIASLSFLGLGVQPPSSNWGVMVAQNRALLLVSPVGVLVPALMIGVLAIAVNLIADALTQFFGDRIHERLMV</sequence>
<evidence type="ECO:0000256" key="4">
    <source>
        <dbReference type="ARBA" id="ARBA00022692"/>
    </source>
</evidence>
<dbReference type="CDD" id="cd06261">
    <property type="entry name" value="TM_PBP2"/>
    <property type="match status" value="1"/>
</dbReference>
<evidence type="ECO:0000256" key="5">
    <source>
        <dbReference type="ARBA" id="ARBA00022989"/>
    </source>
</evidence>
<keyword evidence="6 7" id="KW-0472">Membrane</keyword>
<reference evidence="9" key="1">
    <citation type="submission" date="2021-04" db="EMBL/GenBank/DDBJ databases">
        <authorList>
            <person name="Hartkoorn R.C."/>
            <person name="Beaudoing E."/>
            <person name="Hot D."/>
        </authorList>
    </citation>
    <scope>NUCLEOTIDE SEQUENCE</scope>
    <source>
        <strain evidence="9">NRRL B-16292</strain>
    </source>
</reference>
<dbReference type="InterPro" id="IPR035906">
    <property type="entry name" value="MetI-like_sf"/>
</dbReference>
<keyword evidence="2 7" id="KW-0813">Transport</keyword>
<comment type="similarity">
    <text evidence="7">Belongs to the binding-protein-dependent transport system permease family.</text>
</comment>
<feature type="transmembrane region" description="Helical" evidence="7">
    <location>
        <begin position="150"/>
        <end position="177"/>
    </location>
</feature>
<keyword evidence="10" id="KW-1185">Reference proteome</keyword>
<evidence type="ECO:0000259" key="8">
    <source>
        <dbReference type="PROSITE" id="PS50928"/>
    </source>
</evidence>
<evidence type="ECO:0000256" key="2">
    <source>
        <dbReference type="ARBA" id="ARBA00022448"/>
    </source>
</evidence>
<dbReference type="InterPro" id="IPR000515">
    <property type="entry name" value="MetI-like"/>
</dbReference>
<feature type="transmembrane region" description="Helical" evidence="7">
    <location>
        <begin position="223"/>
        <end position="244"/>
    </location>
</feature>
<evidence type="ECO:0000313" key="9">
    <source>
        <dbReference type="EMBL" id="UWP79929.1"/>
    </source>
</evidence>
<dbReference type="PANTHER" id="PTHR43386:SF25">
    <property type="entry name" value="PEPTIDE ABC TRANSPORTER PERMEASE PROTEIN"/>
    <property type="match status" value="1"/>
</dbReference>
<name>A0ABY5VS08_9ACTN</name>
<dbReference type="Gene3D" id="1.10.3720.10">
    <property type="entry name" value="MetI-like"/>
    <property type="match status" value="1"/>
</dbReference>
<evidence type="ECO:0000256" key="7">
    <source>
        <dbReference type="RuleBase" id="RU363032"/>
    </source>
</evidence>
<proteinExistence type="inferred from homology"/>
<comment type="subcellular location">
    <subcellularLocation>
        <location evidence="1 7">Cell membrane</location>
        <topology evidence="1 7">Multi-pass membrane protein</topology>
    </subcellularLocation>
</comment>
<dbReference type="PROSITE" id="PS50928">
    <property type="entry name" value="ABC_TM1"/>
    <property type="match status" value="1"/>
</dbReference>
<dbReference type="EMBL" id="CP073720">
    <property type="protein sequence ID" value="UWP79929.1"/>
    <property type="molecule type" value="Genomic_DNA"/>
</dbReference>
<evidence type="ECO:0000256" key="3">
    <source>
        <dbReference type="ARBA" id="ARBA00022475"/>
    </source>
</evidence>
<accession>A0ABY5VS08</accession>
<feature type="transmembrane region" description="Helical" evidence="7">
    <location>
        <begin position="44"/>
        <end position="64"/>
    </location>
</feature>
<feature type="transmembrane region" description="Helical" evidence="7">
    <location>
        <begin position="264"/>
        <end position="291"/>
    </location>
</feature>
<keyword evidence="4 7" id="KW-0812">Transmembrane</keyword>
<evidence type="ECO:0000313" key="10">
    <source>
        <dbReference type="Proteomes" id="UP001059617"/>
    </source>
</evidence>
<evidence type="ECO:0000256" key="1">
    <source>
        <dbReference type="ARBA" id="ARBA00004651"/>
    </source>
</evidence>
<keyword evidence="5 7" id="KW-1133">Transmembrane helix</keyword>
<feature type="domain" description="ABC transmembrane type-1" evidence="8">
    <location>
        <begin position="106"/>
        <end position="291"/>
    </location>
</feature>
<dbReference type="Pfam" id="PF00528">
    <property type="entry name" value="BPD_transp_1"/>
    <property type="match status" value="1"/>
</dbReference>
<protein>
    <submittedName>
        <fullName evidence="9">ABC transporter permease</fullName>
    </submittedName>
</protein>
<gene>
    <name evidence="9" type="ORF">Dfulv_32820</name>
</gene>
<dbReference type="Proteomes" id="UP001059617">
    <property type="component" value="Chromosome"/>
</dbReference>
<feature type="transmembrane region" description="Helical" evidence="7">
    <location>
        <begin position="105"/>
        <end position="130"/>
    </location>
</feature>
<dbReference type="InterPro" id="IPR050366">
    <property type="entry name" value="BP-dependent_transpt_permease"/>
</dbReference>
<reference evidence="9" key="2">
    <citation type="submission" date="2022-09" db="EMBL/GenBank/DDBJ databases">
        <title>Biosynthetic gene clusters of Dactylosporangioum fulvum.</title>
        <authorList>
            <person name="Caradec T."/>
        </authorList>
    </citation>
    <scope>NUCLEOTIDE SEQUENCE</scope>
    <source>
        <strain evidence="9">NRRL B-16292</strain>
    </source>
</reference>
<evidence type="ECO:0000256" key="6">
    <source>
        <dbReference type="ARBA" id="ARBA00023136"/>
    </source>
</evidence>
<dbReference type="RefSeq" id="WP_259857687.1">
    <property type="nucleotide sequence ID" value="NZ_BAAAST010000001.1"/>
</dbReference>
<keyword evidence="3" id="KW-1003">Cell membrane</keyword>
<dbReference type="PANTHER" id="PTHR43386">
    <property type="entry name" value="OLIGOPEPTIDE TRANSPORT SYSTEM PERMEASE PROTEIN APPC"/>
    <property type="match status" value="1"/>
</dbReference>
<organism evidence="9 10">
    <name type="scientific">Dactylosporangium fulvum</name>
    <dbReference type="NCBI Taxonomy" id="53359"/>
    <lineage>
        <taxon>Bacteria</taxon>
        <taxon>Bacillati</taxon>
        <taxon>Actinomycetota</taxon>
        <taxon>Actinomycetes</taxon>
        <taxon>Micromonosporales</taxon>
        <taxon>Micromonosporaceae</taxon>
        <taxon>Dactylosporangium</taxon>
    </lineage>
</organism>
<dbReference type="SUPFAM" id="SSF161098">
    <property type="entry name" value="MetI-like"/>
    <property type="match status" value="1"/>
</dbReference>